<keyword evidence="10" id="KW-0472">Membrane</keyword>
<dbReference type="InterPro" id="IPR018221">
    <property type="entry name" value="Glyco_hydro_9_His_AS"/>
</dbReference>
<dbReference type="Gene3D" id="1.50.10.10">
    <property type="match status" value="1"/>
</dbReference>
<evidence type="ECO:0000256" key="2">
    <source>
        <dbReference type="ARBA" id="ARBA00007072"/>
    </source>
</evidence>
<keyword evidence="10" id="KW-0812">Transmembrane</keyword>
<keyword evidence="10" id="KW-1133">Transmembrane helix</keyword>
<name>A0A397ZWY1_BRACM</name>
<dbReference type="PROSITE" id="PS00592">
    <property type="entry name" value="GH9_2"/>
    <property type="match status" value="1"/>
</dbReference>
<reference evidence="12 13" key="1">
    <citation type="submission" date="2018-06" db="EMBL/GenBank/DDBJ databases">
        <title>WGS assembly of Brassica rapa FPsc.</title>
        <authorList>
            <person name="Bowman J."/>
            <person name="Kohchi T."/>
            <person name="Yamato K."/>
            <person name="Jenkins J."/>
            <person name="Shu S."/>
            <person name="Ishizaki K."/>
            <person name="Yamaoka S."/>
            <person name="Nishihama R."/>
            <person name="Nakamura Y."/>
            <person name="Berger F."/>
            <person name="Adam C."/>
            <person name="Aki S."/>
            <person name="Althoff F."/>
            <person name="Araki T."/>
            <person name="Arteaga-Vazquez M."/>
            <person name="Balasubrmanian S."/>
            <person name="Bauer D."/>
            <person name="Boehm C."/>
            <person name="Briginshaw L."/>
            <person name="Caballero-Perez J."/>
            <person name="Catarino B."/>
            <person name="Chen F."/>
            <person name="Chiyoda S."/>
            <person name="Chovatia M."/>
            <person name="Davies K."/>
            <person name="Delmans M."/>
            <person name="Demura T."/>
            <person name="Dierschke T."/>
            <person name="Dolan L."/>
            <person name="Dorantes-Acosta A."/>
            <person name="Eklund D."/>
            <person name="Florent S."/>
            <person name="Flores-Sandoval E."/>
            <person name="Fujiyama A."/>
            <person name="Fukuzawa H."/>
            <person name="Galik B."/>
            <person name="Grimanelli D."/>
            <person name="Grimwood J."/>
            <person name="Grossniklaus U."/>
            <person name="Hamada T."/>
            <person name="Haseloff J."/>
            <person name="Hetherington A."/>
            <person name="Higo A."/>
            <person name="Hirakawa Y."/>
            <person name="Hundley H."/>
            <person name="Ikeda Y."/>
            <person name="Inoue K."/>
            <person name="Inoue S."/>
            <person name="Ishida S."/>
            <person name="Jia Q."/>
            <person name="Kakita M."/>
            <person name="Kanazawa T."/>
            <person name="Kawai Y."/>
            <person name="Kawashima T."/>
            <person name="Kennedy M."/>
            <person name="Kinose K."/>
            <person name="Kinoshita T."/>
            <person name="Kohara Y."/>
            <person name="Koide E."/>
            <person name="Komatsu K."/>
            <person name="Kopischke S."/>
            <person name="Kubo M."/>
            <person name="Kyozuka J."/>
            <person name="Lagercrantz U."/>
            <person name="Lin S."/>
            <person name="Lindquist E."/>
            <person name="Lipzen A."/>
            <person name="Lu C."/>
            <person name="Luna E."/>
            <person name="Martienssen R."/>
            <person name="Minamino N."/>
            <person name="Mizutani M."/>
            <person name="Mizutani M."/>
            <person name="Mochizuki N."/>
            <person name="Monte I."/>
            <person name="Mosher R."/>
            <person name="Nagasaki H."/>
            <person name="Nakagami H."/>
            <person name="Naramoto S."/>
            <person name="Nishitani K."/>
            <person name="Ohtani M."/>
            <person name="Okamoto T."/>
            <person name="Okumura M."/>
            <person name="Phillips J."/>
            <person name="Pollak B."/>
            <person name="Reinders A."/>
            <person name="Roevekamp M."/>
            <person name="Sano R."/>
            <person name="Sawa S."/>
            <person name="Schmid M."/>
            <person name="Shirakawa M."/>
            <person name="Solano R."/>
            <person name="Spunde A."/>
            <person name="Suetsugu N."/>
            <person name="Sugano S."/>
            <person name="Sugiyama A."/>
            <person name="Sun R."/>
            <person name="Suzuki Y."/>
            <person name="Takenaka M."/>
            <person name="Takezawa D."/>
            <person name="Tomogane H."/>
            <person name="Tsuzuki M."/>
            <person name="Ueda T."/>
            <person name="Umeda M."/>
            <person name="Ward J."/>
            <person name="Watanabe Y."/>
            <person name="Yazaki K."/>
            <person name="Yokoyama R."/>
            <person name="Yoshitake Y."/>
            <person name="Yotsui I."/>
            <person name="Zachgo S."/>
            <person name="Schmutz J."/>
        </authorList>
    </citation>
    <scope>NUCLEOTIDE SEQUENCE [LARGE SCALE GENOMIC DNA]</scope>
    <source>
        <strain evidence="13">cv. B-3</strain>
    </source>
</reference>
<dbReference type="InterPro" id="IPR001701">
    <property type="entry name" value="Glyco_hydro_9"/>
</dbReference>
<dbReference type="InterPro" id="IPR008928">
    <property type="entry name" value="6-hairpin_glycosidase_sf"/>
</dbReference>
<dbReference type="SUPFAM" id="SSF48208">
    <property type="entry name" value="Six-hairpin glycosidases"/>
    <property type="match status" value="1"/>
</dbReference>
<keyword evidence="6 8" id="KW-0326">Glycosidase</keyword>
<gene>
    <name evidence="12" type="ORF">BRARA_D02488</name>
</gene>
<organism evidence="12 13">
    <name type="scientific">Brassica campestris</name>
    <name type="common">Field mustard</name>
    <dbReference type="NCBI Taxonomy" id="3711"/>
    <lineage>
        <taxon>Eukaryota</taxon>
        <taxon>Viridiplantae</taxon>
        <taxon>Streptophyta</taxon>
        <taxon>Embryophyta</taxon>
        <taxon>Tracheophyta</taxon>
        <taxon>Spermatophyta</taxon>
        <taxon>Magnoliopsida</taxon>
        <taxon>eudicotyledons</taxon>
        <taxon>Gunneridae</taxon>
        <taxon>Pentapetalae</taxon>
        <taxon>rosids</taxon>
        <taxon>malvids</taxon>
        <taxon>Brassicales</taxon>
        <taxon>Brassicaceae</taxon>
        <taxon>Brassiceae</taxon>
        <taxon>Brassica</taxon>
    </lineage>
</organism>
<evidence type="ECO:0000256" key="9">
    <source>
        <dbReference type="RuleBase" id="RU361166"/>
    </source>
</evidence>
<comment type="similarity">
    <text evidence="2 8 9">Belongs to the glycosyl hydrolase 9 (cellulase E) family.</text>
</comment>
<feature type="domain" description="Glycoside hydrolase family 9" evidence="11">
    <location>
        <begin position="78"/>
        <end position="558"/>
    </location>
</feature>
<dbReference type="GO" id="GO:0030245">
    <property type="term" value="P:cellulose catabolic process"/>
    <property type="evidence" value="ECO:0007669"/>
    <property type="project" value="UniProtKB-KW"/>
</dbReference>
<sequence>MRREVELQEVDWTAFPKPSEEMQSSWLLQHSPKPKKKTVRKRTCAWTLAFIGVVIAFSMTVRALTHRHHYQQQAPDAYNMALHTGLKFFNSQRSGRLPDQNNITWRGDSCIQDGKYPGSSHPNLSGGYYDGGDAIKSNFKMSFAMTMLSWSVIEYHAKYQQLGELSHVEGIIKWGTDYFLKTFDSSAADSIHDMVSQVTKQRFLRLCMFKCFHLLLQVCFPFKQVGSEGTERYCWMRPEDIDYERKVHICISECPNLAAEMAAALASASIVFSENDAYSQKLIQGAKILYRFAESSIKGSGRSARSSWDELLWGGVWLYYATGDATYLDRVTTLALADPSDSFSRDSGVFSWNTKLAGAQLLLTRMRLFLSPGYPAEEVLRKFHNQISIVMCSYLPSFNKFNRTKGGLIQLNNGDPQPLQYAANAAFLAALYGDYLEASDTRGWSCGPNVYFTNVLRDFSRSQVDYILGKNPENISYVVGYGERYPKHVHHRGASIPKNRKESCKGGWKWRESSKENPNVIEGAMVAGPDGHDVFHDVRTANYTEPTLTGNAGLVAALVALSGEKHMLDKNRMFSGVPPLFPDVPPPPAPWTP</sequence>
<evidence type="ECO:0000256" key="6">
    <source>
        <dbReference type="ARBA" id="ARBA00023295"/>
    </source>
</evidence>
<evidence type="ECO:0000256" key="7">
    <source>
        <dbReference type="ARBA" id="ARBA00023326"/>
    </source>
</evidence>
<proteinExistence type="inferred from homology"/>
<dbReference type="GO" id="GO:0008810">
    <property type="term" value="F:cellulase activity"/>
    <property type="evidence" value="ECO:0007669"/>
    <property type="project" value="UniProtKB-EC"/>
</dbReference>
<keyword evidence="7 8" id="KW-0624">Polysaccharide degradation</keyword>
<feature type="transmembrane region" description="Helical" evidence="10">
    <location>
        <begin position="43"/>
        <end position="64"/>
    </location>
</feature>
<evidence type="ECO:0000313" key="13">
    <source>
        <dbReference type="Proteomes" id="UP000264353"/>
    </source>
</evidence>
<dbReference type="Pfam" id="PF00759">
    <property type="entry name" value="Glyco_hydro_9"/>
    <property type="match status" value="1"/>
</dbReference>
<evidence type="ECO:0000259" key="11">
    <source>
        <dbReference type="Pfam" id="PF00759"/>
    </source>
</evidence>
<evidence type="ECO:0000256" key="4">
    <source>
        <dbReference type="ARBA" id="ARBA00023001"/>
    </source>
</evidence>
<keyword evidence="3 8" id="KW-0378">Hydrolase</keyword>
<evidence type="ECO:0000256" key="3">
    <source>
        <dbReference type="ARBA" id="ARBA00022801"/>
    </source>
</evidence>
<accession>A0A397ZWY1</accession>
<dbReference type="AlphaFoldDB" id="A0A397ZWY1"/>
<evidence type="ECO:0000256" key="1">
    <source>
        <dbReference type="ARBA" id="ARBA00000966"/>
    </source>
</evidence>
<evidence type="ECO:0000313" key="12">
    <source>
        <dbReference type="EMBL" id="RID67406.1"/>
    </source>
</evidence>
<feature type="active site" evidence="8">
    <location>
        <position position="490"/>
    </location>
</feature>
<protein>
    <recommendedName>
        <fullName evidence="9">Endoglucanase</fullName>
        <ecNumber evidence="9">3.2.1.4</ecNumber>
    </recommendedName>
</protein>
<evidence type="ECO:0000256" key="8">
    <source>
        <dbReference type="PROSITE-ProRule" id="PRU10059"/>
    </source>
</evidence>
<keyword evidence="5 8" id="KW-0119">Carbohydrate metabolism</keyword>
<evidence type="ECO:0000256" key="5">
    <source>
        <dbReference type="ARBA" id="ARBA00023277"/>
    </source>
</evidence>
<dbReference type="PANTHER" id="PTHR22298">
    <property type="entry name" value="ENDO-1,4-BETA-GLUCANASE"/>
    <property type="match status" value="1"/>
</dbReference>
<keyword evidence="4 9" id="KW-0136">Cellulose degradation</keyword>
<dbReference type="EC" id="3.2.1.4" evidence="9"/>
<dbReference type="InterPro" id="IPR012341">
    <property type="entry name" value="6hp_glycosidase-like_sf"/>
</dbReference>
<comment type="catalytic activity">
    <reaction evidence="1 9">
        <text>Endohydrolysis of (1-&gt;4)-beta-D-glucosidic linkages in cellulose, lichenin and cereal beta-D-glucans.</text>
        <dbReference type="EC" id="3.2.1.4"/>
    </reaction>
</comment>
<evidence type="ECO:0000256" key="10">
    <source>
        <dbReference type="SAM" id="Phobius"/>
    </source>
</evidence>
<dbReference type="EMBL" id="CM010631">
    <property type="protein sequence ID" value="RID67406.1"/>
    <property type="molecule type" value="Genomic_DNA"/>
</dbReference>
<dbReference type="Proteomes" id="UP000264353">
    <property type="component" value="Chromosome A4"/>
</dbReference>